<evidence type="ECO:0000313" key="1">
    <source>
        <dbReference type="EMBL" id="UFP94812.1"/>
    </source>
</evidence>
<organism evidence="1 2">
    <name type="scientific">Gloeobacter morelensis MG652769</name>
    <dbReference type="NCBI Taxonomy" id="2781736"/>
    <lineage>
        <taxon>Bacteria</taxon>
        <taxon>Bacillati</taxon>
        <taxon>Cyanobacteriota</taxon>
        <taxon>Cyanophyceae</taxon>
        <taxon>Gloeobacterales</taxon>
        <taxon>Gloeobacteraceae</taxon>
        <taxon>Gloeobacter</taxon>
        <taxon>Gloeobacter morelensis</taxon>
    </lineage>
</organism>
<dbReference type="InterPro" id="IPR036587">
    <property type="entry name" value="NucleaseA_inhib-like_sf"/>
</dbReference>
<reference evidence="1 2" key="1">
    <citation type="journal article" date="2021" name="Genome Biol. Evol.">
        <title>Complete Genome Sequencing of a Novel Gloeobacter Species from a Waterfall Cave in Mexico.</title>
        <authorList>
            <person name="Saw J.H."/>
            <person name="Cardona T."/>
            <person name="Montejano G."/>
        </authorList>
    </citation>
    <scope>NUCLEOTIDE SEQUENCE [LARGE SCALE GENOMIC DNA]</scope>
    <source>
        <strain evidence="1">MG652769</strain>
    </source>
</reference>
<protein>
    <submittedName>
        <fullName evidence="1">Nuclease A inhibitor family protein</fullName>
    </submittedName>
</protein>
<dbReference type="RefSeq" id="WP_230841876.1">
    <property type="nucleotide sequence ID" value="NZ_CP063845.1"/>
</dbReference>
<accession>A0ABY3PMD1</accession>
<sequence>MEPDFSQPTFALQGATAELERAADGLLFPSETDAPLEVFEWLISELNPEQLLENTGHPPDMAVSELDLEAFFAPACREADWQEPRQRATAQRFQALLGTLKNALDEIKVYRVGGVEADVYIVGLNQEGTLSGLKTRIVET</sequence>
<name>A0ABY3PMD1_9CYAN</name>
<dbReference type="SUPFAM" id="SSF82602">
    <property type="entry name" value="Nuclease A inhibitor (NuiA)"/>
    <property type="match status" value="1"/>
</dbReference>
<dbReference type="InterPro" id="IPR012489">
    <property type="entry name" value="NucleaseA_inhib-like"/>
</dbReference>
<keyword evidence="2" id="KW-1185">Reference proteome</keyword>
<dbReference type="Gene3D" id="3.40.1460.10">
    <property type="entry name" value="Nuclease A inhibitor-like"/>
    <property type="match status" value="1"/>
</dbReference>
<dbReference type="Pfam" id="PF07924">
    <property type="entry name" value="NuiA"/>
    <property type="match status" value="1"/>
</dbReference>
<dbReference type="EMBL" id="CP063845">
    <property type="protein sequence ID" value="UFP94812.1"/>
    <property type="molecule type" value="Genomic_DNA"/>
</dbReference>
<proteinExistence type="predicted"/>
<evidence type="ECO:0000313" key="2">
    <source>
        <dbReference type="Proteomes" id="UP001054846"/>
    </source>
</evidence>
<dbReference type="PIRSF" id="PIRSF011544">
    <property type="entry name" value="NucleaseA_inhib-like"/>
    <property type="match status" value="1"/>
</dbReference>
<dbReference type="Proteomes" id="UP001054846">
    <property type="component" value="Chromosome"/>
</dbReference>
<gene>
    <name evidence="1" type="ORF">ISF26_00740</name>
</gene>